<reference evidence="2" key="1">
    <citation type="submission" date="2017-01" db="EMBL/GenBank/DDBJ databases">
        <authorList>
            <person name="Varghese N."/>
            <person name="Submissions S."/>
        </authorList>
    </citation>
    <scope>NUCLEOTIDE SEQUENCE [LARGE SCALE GENOMIC DNA]</scope>
    <source>
        <strain evidence="2">DSM 22306</strain>
    </source>
</reference>
<dbReference type="AlphaFoldDB" id="A0A1N7KH76"/>
<name>A0A1N7KH76_9GAMM</name>
<keyword evidence="2" id="KW-1185">Reference proteome</keyword>
<dbReference type="RefSeq" id="WP_054343363.1">
    <property type="nucleotide sequence ID" value="NZ_FTOE01000002.1"/>
</dbReference>
<organism evidence="1 2">
    <name type="scientific">Neptunomonas antarctica</name>
    <dbReference type="NCBI Taxonomy" id="619304"/>
    <lineage>
        <taxon>Bacteria</taxon>
        <taxon>Pseudomonadati</taxon>
        <taxon>Pseudomonadota</taxon>
        <taxon>Gammaproteobacteria</taxon>
        <taxon>Oceanospirillales</taxon>
        <taxon>Oceanospirillaceae</taxon>
        <taxon>Neptunomonas</taxon>
    </lineage>
</organism>
<dbReference type="Proteomes" id="UP000185999">
    <property type="component" value="Unassembled WGS sequence"/>
</dbReference>
<evidence type="ECO:0000313" key="2">
    <source>
        <dbReference type="Proteomes" id="UP000185999"/>
    </source>
</evidence>
<evidence type="ECO:0008006" key="3">
    <source>
        <dbReference type="Google" id="ProtNLM"/>
    </source>
</evidence>
<gene>
    <name evidence="1" type="ORF">SAMN05421760_102438</name>
</gene>
<sequence length="178" mass="20082">MDSQFVAQVCRYIRAKDGHKPHLMDHVFSHNATLEMKVSTANVSFPPIVSGLPNITETLVRDFHTLYENVYTICLTDTLQQDNTSLNCRWLVGMTEKSSGLSRVGYGDYQWIFEAPDSNLVSRLTIVIDNMIVLSFTDQAAVMSWLEALSYPWSSSSDVLAAMPHITLLNDVRDHLIN</sequence>
<proteinExistence type="predicted"/>
<dbReference type="EMBL" id="FTOE01000002">
    <property type="protein sequence ID" value="SIS60889.1"/>
    <property type="molecule type" value="Genomic_DNA"/>
</dbReference>
<protein>
    <recommendedName>
        <fullName evidence="3">SnoaL-like domain-containing protein</fullName>
    </recommendedName>
</protein>
<accession>A0A1N7KH76</accession>
<dbReference type="OrthoDB" id="8388066at2"/>
<dbReference type="STRING" id="619304.SAMN05421760_102438"/>
<evidence type="ECO:0000313" key="1">
    <source>
        <dbReference type="EMBL" id="SIS60889.1"/>
    </source>
</evidence>